<dbReference type="EMBL" id="CABPSE010000041">
    <property type="protein sequence ID" value="VVE56444.1"/>
    <property type="molecule type" value="Genomic_DNA"/>
</dbReference>
<evidence type="ECO:0000259" key="1">
    <source>
        <dbReference type="SMART" id="SM01022"/>
    </source>
</evidence>
<dbReference type="Pfam" id="PF04266">
    <property type="entry name" value="ASCH"/>
    <property type="match status" value="1"/>
</dbReference>
<feature type="domain" description="ASCH" evidence="1">
    <location>
        <begin position="18"/>
        <end position="112"/>
    </location>
</feature>
<protein>
    <recommendedName>
        <fullName evidence="1">ASCH domain-containing protein</fullName>
    </recommendedName>
</protein>
<sequence length="151" mass="16919">MPRSQEFSPRLSGRAVLLSIKPKYADLILSGSKRVEFRRTWAKQDVSVIVLYSSSPVQRIVGAVAVDQIVVASPTSLWKTCAERGGGLTRNELRSYFAGKRKGVAVLLGEVLKLAKLVDPSDVIRAFRPPQSFRYLDSSEYIRIEKKIKPR</sequence>
<proteinExistence type="predicted"/>
<name>A0A5E4Z5Q4_9BURK</name>
<dbReference type="SMART" id="SM01022">
    <property type="entry name" value="ASCH"/>
    <property type="match status" value="1"/>
</dbReference>
<reference evidence="2 3" key="1">
    <citation type="submission" date="2019-08" db="EMBL/GenBank/DDBJ databases">
        <authorList>
            <person name="Peeters C."/>
        </authorList>
    </citation>
    <scope>NUCLEOTIDE SEQUENCE [LARGE SCALE GENOMIC DNA]</scope>
    <source>
        <strain evidence="2 3">LMG 31111</strain>
    </source>
</reference>
<dbReference type="InterPro" id="IPR007374">
    <property type="entry name" value="ASCH_domain"/>
</dbReference>
<gene>
    <name evidence="2" type="ORF">PCO31111_05122</name>
</gene>
<keyword evidence="3" id="KW-1185">Reference proteome</keyword>
<dbReference type="AlphaFoldDB" id="A0A5E4Z5Q4"/>
<evidence type="ECO:0000313" key="2">
    <source>
        <dbReference type="EMBL" id="VVE56444.1"/>
    </source>
</evidence>
<organism evidence="2 3">
    <name type="scientific">Pandoraea communis</name>
    <dbReference type="NCBI Taxonomy" id="2508297"/>
    <lineage>
        <taxon>Bacteria</taxon>
        <taxon>Pseudomonadati</taxon>
        <taxon>Pseudomonadota</taxon>
        <taxon>Betaproteobacteria</taxon>
        <taxon>Burkholderiales</taxon>
        <taxon>Burkholderiaceae</taxon>
        <taxon>Pandoraea</taxon>
    </lineage>
</organism>
<evidence type="ECO:0000313" key="3">
    <source>
        <dbReference type="Proteomes" id="UP000383971"/>
    </source>
</evidence>
<dbReference type="SUPFAM" id="SSF88697">
    <property type="entry name" value="PUA domain-like"/>
    <property type="match status" value="1"/>
</dbReference>
<dbReference type="Gene3D" id="2.30.130.30">
    <property type="entry name" value="Hypothetical protein"/>
    <property type="match status" value="1"/>
</dbReference>
<dbReference type="Proteomes" id="UP000383971">
    <property type="component" value="Unassembled WGS sequence"/>
</dbReference>
<dbReference type="InterPro" id="IPR015947">
    <property type="entry name" value="PUA-like_sf"/>
</dbReference>
<accession>A0A5E4Z5Q4</accession>